<sequence>MSYQYQQDPQAIFSGFTVLPKDFIELVKALAPHMGKTRKNPFVLEDFVFAYNHWWSELSDKDKNKAPLVKVCLKPNCDPYQRYEKIVKRLLFPVRWVEYEDDSQLLRDEEHKLLWRPTDDDRAQFDQFLGYIKSLCDGISPLDDIVKYGFTTVKDRRPMFVRSEV</sequence>
<keyword evidence="2" id="KW-1185">Reference proteome</keyword>
<dbReference type="OrthoDB" id="2872100at2759"/>
<comment type="caution">
    <text evidence="1">The sequence shown here is derived from an EMBL/GenBank/DDBJ whole genome shotgun (WGS) entry which is preliminary data.</text>
</comment>
<evidence type="ECO:0000313" key="2">
    <source>
        <dbReference type="Proteomes" id="UP000807353"/>
    </source>
</evidence>
<proteinExistence type="predicted"/>
<organism evidence="1 2">
    <name type="scientific">Collybia nuda</name>
    <dbReference type="NCBI Taxonomy" id="64659"/>
    <lineage>
        <taxon>Eukaryota</taxon>
        <taxon>Fungi</taxon>
        <taxon>Dikarya</taxon>
        <taxon>Basidiomycota</taxon>
        <taxon>Agaricomycotina</taxon>
        <taxon>Agaricomycetes</taxon>
        <taxon>Agaricomycetidae</taxon>
        <taxon>Agaricales</taxon>
        <taxon>Tricholomatineae</taxon>
        <taxon>Clitocybaceae</taxon>
        <taxon>Collybia</taxon>
    </lineage>
</organism>
<reference evidence="1" key="1">
    <citation type="submission" date="2020-11" db="EMBL/GenBank/DDBJ databases">
        <authorList>
            <consortium name="DOE Joint Genome Institute"/>
            <person name="Ahrendt S."/>
            <person name="Riley R."/>
            <person name="Andreopoulos W."/>
            <person name="Labutti K."/>
            <person name="Pangilinan J."/>
            <person name="Ruiz-Duenas F.J."/>
            <person name="Barrasa J.M."/>
            <person name="Sanchez-Garcia M."/>
            <person name="Camarero S."/>
            <person name="Miyauchi S."/>
            <person name="Serrano A."/>
            <person name="Linde D."/>
            <person name="Babiker R."/>
            <person name="Drula E."/>
            <person name="Ayuso-Fernandez I."/>
            <person name="Pacheco R."/>
            <person name="Padilla G."/>
            <person name="Ferreira P."/>
            <person name="Barriuso J."/>
            <person name="Kellner H."/>
            <person name="Castanera R."/>
            <person name="Alfaro M."/>
            <person name="Ramirez L."/>
            <person name="Pisabarro A.G."/>
            <person name="Kuo A."/>
            <person name="Tritt A."/>
            <person name="Lipzen A."/>
            <person name="He G."/>
            <person name="Yan M."/>
            <person name="Ng V."/>
            <person name="Cullen D."/>
            <person name="Martin F."/>
            <person name="Rosso M.-N."/>
            <person name="Henrissat B."/>
            <person name="Hibbett D."/>
            <person name="Martinez A.T."/>
            <person name="Grigoriev I.V."/>
        </authorList>
    </citation>
    <scope>NUCLEOTIDE SEQUENCE</scope>
    <source>
        <strain evidence="1">CBS 247.69</strain>
    </source>
</reference>
<accession>A0A9P5XXC5</accession>
<name>A0A9P5XXC5_9AGAR</name>
<protein>
    <submittedName>
        <fullName evidence="1">Uncharacterized protein</fullName>
    </submittedName>
</protein>
<evidence type="ECO:0000313" key="1">
    <source>
        <dbReference type="EMBL" id="KAF9458307.1"/>
    </source>
</evidence>
<dbReference type="Proteomes" id="UP000807353">
    <property type="component" value="Unassembled WGS sequence"/>
</dbReference>
<dbReference type="AlphaFoldDB" id="A0A9P5XXC5"/>
<dbReference type="EMBL" id="MU150344">
    <property type="protein sequence ID" value="KAF9458307.1"/>
    <property type="molecule type" value="Genomic_DNA"/>
</dbReference>
<gene>
    <name evidence="1" type="ORF">BDZ94DRAFT_1270976</name>
</gene>